<keyword evidence="1" id="KW-1185">Reference proteome</keyword>
<reference evidence="2" key="1">
    <citation type="submission" date="2025-08" db="UniProtKB">
        <authorList>
            <consortium name="RefSeq"/>
        </authorList>
    </citation>
    <scope>IDENTIFICATION</scope>
    <source>
        <strain evidence="2">Tuebingen</strain>
        <tissue evidence="2">Fibroblasts and whole tissue</tissue>
    </source>
</reference>
<proteinExistence type="predicted"/>
<gene>
    <name evidence="2" type="primary">LOC141375249</name>
</gene>
<name>A0AC58G2P1_DANRE</name>
<protein>
    <submittedName>
        <fullName evidence="2">C-type lectin LmsL-like</fullName>
    </submittedName>
</protein>
<evidence type="ECO:0000313" key="1">
    <source>
        <dbReference type="Proteomes" id="UP000000437"/>
    </source>
</evidence>
<evidence type="ECO:0000313" key="2">
    <source>
        <dbReference type="RefSeq" id="XP_073763998.1"/>
    </source>
</evidence>
<organism evidence="1 2">
    <name type="scientific">Danio rerio</name>
    <name type="common">Zebrafish</name>
    <name type="synonym">Brachydanio rerio</name>
    <dbReference type="NCBI Taxonomy" id="7955"/>
    <lineage>
        <taxon>Eukaryota</taxon>
        <taxon>Metazoa</taxon>
        <taxon>Chordata</taxon>
        <taxon>Craniata</taxon>
        <taxon>Vertebrata</taxon>
        <taxon>Euteleostomi</taxon>
        <taxon>Actinopterygii</taxon>
        <taxon>Neopterygii</taxon>
        <taxon>Teleostei</taxon>
        <taxon>Ostariophysi</taxon>
        <taxon>Cypriniformes</taxon>
        <taxon>Danionidae</taxon>
        <taxon>Danioninae</taxon>
        <taxon>Danio</taxon>
    </lineage>
</organism>
<dbReference type="RefSeq" id="XP_073763998.1">
    <property type="nucleotide sequence ID" value="XM_073907897.1"/>
</dbReference>
<dbReference type="Proteomes" id="UP000000437">
    <property type="component" value="Chromosome 7"/>
</dbReference>
<accession>A0AC58G2P1</accession>
<sequence length="207" mass="23885">MRADEIFVLLSALSSCVNSHLFFFISENMTWPEAQTYCRLHYTDLATANDQADYDELINAVPQDLDGSSEMWIGLYRKSANAAWIWSDKSLSKFRLWGYQQPNNYLGQQFCVGTSLDEQWNDLECTNKFPSVCYSVKKRNTARLELKSTQRVNDPVVKADILMKMKQKLEEKGLPENATLSWEIQPDGNVFQKSRKSDDTQQPCLKM</sequence>